<dbReference type="EMBL" id="JAUTXT010000011">
    <property type="protein sequence ID" value="KAK3676165.1"/>
    <property type="molecule type" value="Genomic_DNA"/>
</dbReference>
<organism evidence="1 2">
    <name type="scientific">Recurvomyces mirabilis</name>
    <dbReference type="NCBI Taxonomy" id="574656"/>
    <lineage>
        <taxon>Eukaryota</taxon>
        <taxon>Fungi</taxon>
        <taxon>Dikarya</taxon>
        <taxon>Ascomycota</taxon>
        <taxon>Pezizomycotina</taxon>
        <taxon>Dothideomycetes</taxon>
        <taxon>Dothideomycetidae</taxon>
        <taxon>Mycosphaerellales</taxon>
        <taxon>Teratosphaeriaceae</taxon>
        <taxon>Recurvomyces</taxon>
    </lineage>
</organism>
<evidence type="ECO:0000313" key="1">
    <source>
        <dbReference type="EMBL" id="KAK3676165.1"/>
    </source>
</evidence>
<comment type="caution">
    <text evidence="1">The sequence shown here is derived from an EMBL/GenBank/DDBJ whole genome shotgun (WGS) entry which is preliminary data.</text>
</comment>
<reference evidence="1" key="1">
    <citation type="submission" date="2023-07" db="EMBL/GenBank/DDBJ databases">
        <title>Black Yeasts Isolated from many extreme environments.</title>
        <authorList>
            <person name="Coleine C."/>
            <person name="Stajich J.E."/>
            <person name="Selbmann L."/>
        </authorList>
    </citation>
    <scope>NUCLEOTIDE SEQUENCE</scope>
    <source>
        <strain evidence="1">CCFEE 5485</strain>
    </source>
</reference>
<accession>A0AAE1C2Y7</accession>
<name>A0AAE1C2Y7_9PEZI</name>
<protein>
    <submittedName>
        <fullName evidence="1">Uncharacterized protein</fullName>
    </submittedName>
</protein>
<proteinExistence type="predicted"/>
<gene>
    <name evidence="1" type="ORF">LTR78_003915</name>
</gene>
<keyword evidence="2" id="KW-1185">Reference proteome</keyword>
<evidence type="ECO:0000313" key="2">
    <source>
        <dbReference type="Proteomes" id="UP001274830"/>
    </source>
</evidence>
<dbReference type="AlphaFoldDB" id="A0AAE1C2Y7"/>
<sequence length="174" mass="19224">MVLGPGPAMADSPPQTETSPLLDLPVELRLSILESVLNNADSIIVSTTFQPEDSNNTFEIQIYMRIVSPSSGIRTIARTKEWLETIGLEQARLIRHLVVCTSATSNMIASMIERARTRWLDEDRGGVLDVALIGGEVENERCMLDGRLEAVLLHYKMEITSKVSGMAISVDRLL</sequence>
<dbReference type="Proteomes" id="UP001274830">
    <property type="component" value="Unassembled WGS sequence"/>
</dbReference>